<dbReference type="VEuPathDB" id="FungiDB:M_BR32_EuGene_00065061"/>
<name>A0A4P7N894_PYROR</name>
<dbReference type="GO" id="GO:1990072">
    <property type="term" value="C:TRAPPIII protein complex"/>
    <property type="evidence" value="ECO:0007669"/>
    <property type="project" value="TreeGrafter"/>
</dbReference>
<organism evidence="2 3">
    <name type="scientific">Pyricularia oryzae</name>
    <name type="common">Rice blast fungus</name>
    <name type="synonym">Magnaporthe oryzae</name>
    <dbReference type="NCBI Taxonomy" id="318829"/>
    <lineage>
        <taxon>Eukaryota</taxon>
        <taxon>Fungi</taxon>
        <taxon>Dikarya</taxon>
        <taxon>Ascomycota</taxon>
        <taxon>Pezizomycotina</taxon>
        <taxon>Sordariomycetes</taxon>
        <taxon>Sordariomycetidae</taxon>
        <taxon>Magnaporthales</taxon>
        <taxon>Pyriculariaceae</taxon>
        <taxon>Pyricularia</taxon>
    </lineage>
</organism>
<sequence>MQSPEHGSSTPDPLQSVPAASPTISLAKRRQNVDDIMPLSGSEADLRRSVSGRHANPSVASLYASTLTPPGSRSASPAGRGSPGRSSPGGRPTSLPATGGMFARSLVDLPCADNPGDPLNLLLRAFVPHVAVCASTDTDELIRDKGFNLGFWELLRPFGEQVQGKVTVRDSIGGSRAWSDCSIRFVRLGEDVSQADVPLSASRMPAEQGGSNGSSTTSESPGSISSREAKRLVEVEGVVSRHLRFAENSFLGLGQPNTPTNQEMDIDVASPYYSLYLRRLLSGMPVERHETFGHPVACVIAISSRNPSPIEALRALYKETSEGRSKVPDWVSPNYLRYYVLVHDEDNGDISQSMALFEQMKRNFGLHCHLLRIRGAQSAETDDDSIALPRSEWLAPGEELAELQRSEAEEDYASHIKYIFETDATAIKTFVREMVIQSIIPTMERNVSLWNDQVASKRKGIGGRFMSMSKRWTGFGGGSKSAPSGSNYSGGFYHPDTPEATLRRLADYAFMLRDWKLAQSTYGLLKTDFESDHAWRHHAAANEMGALALLIMAQTKTHTPAKVLDSAGDMLGDATYSYLTRCGAPYGALRCTALGIEMLRLRGGAAIDVATRLGLRLMEKTPRLLGVVGDALFRERQAVLCATRPGLGVMGIGTWRRRSALWSVLAAETWLAQSKFIQAQRCLNEARVMYSMLQSDDGIARFAAASEFMAELNHRLKEGLAAASAAGQGGQDGEPGNSDDADDSEVAANLDEVEVLAADENEVPNRRRSRRQSLIAGSGGSAGPPIETAPLRALSSVDDGGNDGNSPKGDFG</sequence>
<feature type="compositionally biased region" description="Low complexity" evidence="1">
    <location>
        <begin position="69"/>
        <end position="92"/>
    </location>
</feature>
<feature type="region of interest" description="Disordered" evidence="1">
    <location>
        <begin position="1"/>
        <end position="99"/>
    </location>
</feature>
<feature type="compositionally biased region" description="Acidic residues" evidence="1">
    <location>
        <begin position="737"/>
        <end position="762"/>
    </location>
</feature>
<evidence type="ECO:0000313" key="2">
    <source>
        <dbReference type="EMBL" id="QBZ57176.1"/>
    </source>
</evidence>
<accession>A0A4P7N894</accession>
<dbReference type="OMA" id="PHMENRV"/>
<feature type="region of interest" description="Disordered" evidence="1">
    <location>
        <begin position="723"/>
        <end position="812"/>
    </location>
</feature>
<dbReference type="Proteomes" id="UP000294847">
    <property type="component" value="Chromosome 2"/>
</dbReference>
<evidence type="ECO:0000313" key="3">
    <source>
        <dbReference type="Proteomes" id="UP000294847"/>
    </source>
</evidence>
<dbReference type="PANTHER" id="PTHR12975:SF6">
    <property type="entry name" value="TRAFFICKING PROTEIN PARTICLE COMPLEX SUBUNIT 8"/>
    <property type="match status" value="1"/>
</dbReference>
<feature type="compositionally biased region" description="Low complexity" evidence="1">
    <location>
        <begin position="213"/>
        <end position="226"/>
    </location>
</feature>
<feature type="compositionally biased region" description="Polar residues" evidence="1">
    <location>
        <begin position="1"/>
        <end position="13"/>
    </location>
</feature>
<reference evidence="2 3" key="1">
    <citation type="journal article" date="2019" name="Mol. Biol. Evol.">
        <title>Blast fungal genomes show frequent chromosomal changes, gene gains and losses, and effector gene turnover.</title>
        <authorList>
            <person name="Gomez Luciano L.B."/>
            <person name="Jason Tsai I."/>
            <person name="Chuma I."/>
            <person name="Tosa Y."/>
            <person name="Chen Y.H."/>
            <person name="Li J.Y."/>
            <person name="Li M.Y."/>
            <person name="Jade Lu M.Y."/>
            <person name="Nakayashiki H."/>
            <person name="Li W.H."/>
        </authorList>
    </citation>
    <scope>NUCLEOTIDE SEQUENCE [LARGE SCALE GENOMIC DNA]</scope>
    <source>
        <strain evidence="2">MZ5-1-6</strain>
    </source>
</reference>
<dbReference type="InterPro" id="IPR024420">
    <property type="entry name" value="TRAPP_III_complex_Trs85"/>
</dbReference>
<dbReference type="Pfam" id="PF12739">
    <property type="entry name" value="TRAPPC-Trs85"/>
    <property type="match status" value="1"/>
</dbReference>
<dbReference type="SMR" id="A0A4P7N894"/>
<dbReference type="AlphaFoldDB" id="A0A4P7N894"/>
<proteinExistence type="predicted"/>
<feature type="region of interest" description="Disordered" evidence="1">
    <location>
        <begin position="197"/>
        <end position="228"/>
    </location>
</feature>
<dbReference type="EMBL" id="CP034205">
    <property type="protein sequence ID" value="QBZ57176.1"/>
    <property type="molecule type" value="Genomic_DNA"/>
</dbReference>
<dbReference type="PANTHER" id="PTHR12975">
    <property type="entry name" value="TRANSPORT PROTEIN TRAPP"/>
    <property type="match status" value="1"/>
</dbReference>
<evidence type="ECO:0000256" key="1">
    <source>
        <dbReference type="SAM" id="MobiDB-lite"/>
    </source>
</evidence>
<protein>
    <submittedName>
        <fullName evidence="2">Uncharacterized protein</fullName>
    </submittedName>
</protein>
<gene>
    <name evidence="2" type="ORF">PoMZ_02100</name>
</gene>